<keyword evidence="2" id="KW-1185">Reference proteome</keyword>
<dbReference type="RefSeq" id="WP_353865632.1">
    <property type="nucleotide sequence ID" value="NZ_CP088295.1"/>
</dbReference>
<accession>A0ABY5PKH2</accession>
<dbReference type="SUPFAM" id="SSF47240">
    <property type="entry name" value="Ferritin-like"/>
    <property type="match status" value="1"/>
</dbReference>
<gene>
    <name evidence="1" type="ORF">LRS13_06480</name>
</gene>
<dbReference type="Gene3D" id="1.10.620.20">
    <property type="entry name" value="Ribonucleotide Reductase, subunit A"/>
    <property type="match status" value="1"/>
</dbReference>
<protein>
    <submittedName>
        <fullName evidence="1">Diiron oxygenase</fullName>
    </submittedName>
</protein>
<dbReference type="InterPro" id="IPR012348">
    <property type="entry name" value="RNR-like"/>
</dbReference>
<dbReference type="Proteomes" id="UP001058860">
    <property type="component" value="Chromosome"/>
</dbReference>
<evidence type="ECO:0000313" key="1">
    <source>
        <dbReference type="EMBL" id="UUY05169.1"/>
    </source>
</evidence>
<evidence type="ECO:0000313" key="2">
    <source>
        <dbReference type="Proteomes" id="UP001058860"/>
    </source>
</evidence>
<dbReference type="EMBL" id="CP088295">
    <property type="protein sequence ID" value="UUY05169.1"/>
    <property type="molecule type" value="Genomic_DNA"/>
</dbReference>
<dbReference type="InterPro" id="IPR009078">
    <property type="entry name" value="Ferritin-like_SF"/>
</dbReference>
<dbReference type="InterPro" id="IPR025859">
    <property type="entry name" value="AurF/CmlI"/>
</dbReference>
<name>A0ABY5PKH2_9ACTN</name>
<organism evidence="1 2">
    <name type="scientific">Svornostia abyssi</name>
    <dbReference type="NCBI Taxonomy" id="2898438"/>
    <lineage>
        <taxon>Bacteria</taxon>
        <taxon>Bacillati</taxon>
        <taxon>Actinomycetota</taxon>
        <taxon>Thermoleophilia</taxon>
        <taxon>Solirubrobacterales</taxon>
        <taxon>Baekduiaceae</taxon>
        <taxon>Svornostia</taxon>
    </lineage>
</organism>
<proteinExistence type="predicted"/>
<dbReference type="Pfam" id="PF11583">
    <property type="entry name" value="AurF"/>
    <property type="match status" value="1"/>
</dbReference>
<sequence length="332" mass="38385">MTVFTPPRPREHDRAYEEMLETLSEGSVHVHYDPYEDIAWDAPEMQLDPADPRWILPGDIDPLGATAWYQAQPVESQIEIGRWRIINAVRVGAAFESHLIRAMMHYAMTLPNGSAEFRYCLHEMTEECNHIQMFQELVNRSGADVPGMRPFFRLIAPTVSHVGGFLPMLLMIGILGGEEPIDHYQKSLFRDDVQLPPAVRRTMEIHIAEEARHISFASEFLRLHIPRRGWLERAFLSIAFPITMRWLAGEIMTMPRSMQRRFDVPERVYREAFWDSPKSREILSSYFGDMRALASEVGLMNKVSARLWKRLGIDGDPTRYRSEPDRTALMVS</sequence>
<reference evidence="2" key="1">
    <citation type="submission" date="2021-11" db="EMBL/GenBank/DDBJ databases">
        <title>Cultivation dependent microbiological survey of springs from the worlds oldest radium mine currently devoted to the extraction of radon-saturated water.</title>
        <authorList>
            <person name="Kapinusova G."/>
            <person name="Smrhova T."/>
            <person name="Strejcek M."/>
            <person name="Suman J."/>
            <person name="Jani K."/>
            <person name="Pajer P."/>
            <person name="Uhlik O."/>
        </authorList>
    </citation>
    <scope>NUCLEOTIDE SEQUENCE [LARGE SCALE GENOMIC DNA]</scope>
    <source>
        <strain evidence="2">J379</strain>
    </source>
</reference>